<accession>A0A7S1Y036</accession>
<dbReference type="GO" id="GO:0006629">
    <property type="term" value="P:lipid metabolic process"/>
    <property type="evidence" value="ECO:0007669"/>
    <property type="project" value="InterPro"/>
</dbReference>
<name>A0A7S1Y036_9STRA</name>
<evidence type="ECO:0000256" key="3">
    <source>
        <dbReference type="ARBA" id="ARBA00009295"/>
    </source>
</evidence>
<dbReference type="AlphaFoldDB" id="A0A7S1Y036"/>
<dbReference type="Pfam" id="PF00487">
    <property type="entry name" value="FA_desaturase"/>
    <property type="match status" value="1"/>
</dbReference>
<dbReference type="PANTHER" id="PTHR32100">
    <property type="entry name" value="OMEGA-6 FATTY ACID DESATURASE, CHLOROPLASTIC"/>
    <property type="match status" value="1"/>
</dbReference>
<dbReference type="InterPro" id="IPR012171">
    <property type="entry name" value="Fatty_acid_desaturase"/>
</dbReference>
<feature type="transmembrane region" description="Helical" evidence="6">
    <location>
        <begin position="58"/>
        <end position="76"/>
    </location>
</feature>
<sequence>MCKGSKKGATAATAAGTAAASGRYSDKPVPDGLPSAADLRKAIPKHCFNKSIPMSMMYLVRDMGIAAGLMYGFHQVYNNAAQWEQLGLAGQAGLTAAYWAIEGFIMWCIFVVGHDCGHGSFSNYQWFNDIMGHITHGSILVPYWPWQRSHHMHHSYHNNIGNPGPVKDMSHQWFHPTNREQSMDVYARIFEPIRFLLPVIGWGTYVLFAEGGHFTPFIGPLWEGASLGTRVKCLVSGAVVAAMGAAVVHTLEYNPAQIMMVYGGPWFVFSWWLFTVTYLQHHHPESVVYEDAAWSYIKGAFETVDRKYGMGIDNFHHNITDGHVAHHIFFTKIPHYHLLEATEAIKDELKRRNAEDWYLFRDNTMFSGHWYVTEVWRQMHNHYFRANTWIKAGGKSD</sequence>
<comment type="similarity">
    <text evidence="3">Belongs to the fatty acid desaturase type 1 family.</text>
</comment>
<keyword evidence="6" id="KW-1133">Transmembrane helix</keyword>
<evidence type="ECO:0000256" key="2">
    <source>
        <dbReference type="ARBA" id="ARBA00005189"/>
    </source>
</evidence>
<gene>
    <name evidence="9" type="ORF">PPAR1163_LOCUS26840</name>
</gene>
<keyword evidence="6" id="KW-0812">Transmembrane</keyword>
<feature type="domain" description="Fatty acid desaturase N-terminal" evidence="8">
    <location>
        <begin position="36"/>
        <end position="69"/>
    </location>
</feature>
<feature type="transmembrane region" description="Helical" evidence="6">
    <location>
        <begin position="96"/>
        <end position="113"/>
    </location>
</feature>
<evidence type="ECO:0000256" key="1">
    <source>
        <dbReference type="ARBA" id="ARBA00004370"/>
    </source>
</evidence>
<dbReference type="GO" id="GO:0016717">
    <property type="term" value="F:oxidoreductase activity, acting on paired donors, with oxidation of a pair of donors resulting in the reduction of molecular oxygen to two molecules of water"/>
    <property type="evidence" value="ECO:0007669"/>
    <property type="project" value="InterPro"/>
</dbReference>
<organism evidence="9">
    <name type="scientific">Phaeomonas parva</name>
    <dbReference type="NCBI Taxonomy" id="124430"/>
    <lineage>
        <taxon>Eukaryota</taxon>
        <taxon>Sar</taxon>
        <taxon>Stramenopiles</taxon>
        <taxon>Ochrophyta</taxon>
        <taxon>Pinguiophyceae</taxon>
        <taxon>Pinguiochrysidales</taxon>
        <taxon>Pinguiochrysidaceae</taxon>
        <taxon>Phaeomonas</taxon>
    </lineage>
</organism>
<evidence type="ECO:0000259" key="8">
    <source>
        <dbReference type="Pfam" id="PF11960"/>
    </source>
</evidence>
<feature type="transmembrane region" description="Helical" evidence="6">
    <location>
        <begin position="257"/>
        <end position="279"/>
    </location>
</feature>
<evidence type="ECO:0008006" key="10">
    <source>
        <dbReference type="Google" id="ProtNLM"/>
    </source>
</evidence>
<comment type="pathway">
    <text evidence="2">Lipid metabolism.</text>
</comment>
<keyword evidence="4" id="KW-0560">Oxidoreductase</keyword>
<comment type="subcellular location">
    <subcellularLocation>
        <location evidence="1">Membrane</location>
    </subcellularLocation>
</comment>
<feature type="transmembrane region" description="Helical" evidence="6">
    <location>
        <begin position="233"/>
        <end position="251"/>
    </location>
</feature>
<dbReference type="CDD" id="cd03507">
    <property type="entry name" value="Delta12-FADS-like"/>
    <property type="match status" value="1"/>
</dbReference>
<dbReference type="InterPro" id="IPR021863">
    <property type="entry name" value="FAS_N"/>
</dbReference>
<dbReference type="GO" id="GO:0016020">
    <property type="term" value="C:membrane"/>
    <property type="evidence" value="ECO:0007669"/>
    <property type="project" value="UniProtKB-SubCell"/>
</dbReference>
<proteinExistence type="inferred from homology"/>
<evidence type="ECO:0000259" key="7">
    <source>
        <dbReference type="Pfam" id="PF00487"/>
    </source>
</evidence>
<reference evidence="9" key="1">
    <citation type="submission" date="2021-01" db="EMBL/GenBank/DDBJ databases">
        <authorList>
            <person name="Corre E."/>
            <person name="Pelletier E."/>
            <person name="Niang G."/>
            <person name="Scheremetjew M."/>
            <person name="Finn R."/>
            <person name="Kale V."/>
            <person name="Holt S."/>
            <person name="Cochrane G."/>
            <person name="Meng A."/>
            <person name="Brown T."/>
            <person name="Cohen L."/>
        </authorList>
    </citation>
    <scope>NUCLEOTIDE SEQUENCE</scope>
    <source>
        <strain evidence="9">CCMP2877</strain>
    </source>
</reference>
<evidence type="ECO:0000256" key="6">
    <source>
        <dbReference type="SAM" id="Phobius"/>
    </source>
</evidence>
<keyword evidence="5 6" id="KW-0472">Membrane</keyword>
<protein>
    <recommendedName>
        <fullName evidence="10">Fatty acid desaturase domain-containing protein</fullName>
    </recommendedName>
</protein>
<feature type="domain" description="Fatty acid desaturase" evidence="7">
    <location>
        <begin position="98"/>
        <end position="358"/>
    </location>
</feature>
<dbReference type="EMBL" id="HBGJ01042759">
    <property type="protein sequence ID" value="CAD9268407.1"/>
    <property type="molecule type" value="Transcribed_RNA"/>
</dbReference>
<evidence type="ECO:0000313" key="9">
    <source>
        <dbReference type="EMBL" id="CAD9268407.1"/>
    </source>
</evidence>
<evidence type="ECO:0000256" key="5">
    <source>
        <dbReference type="ARBA" id="ARBA00023136"/>
    </source>
</evidence>
<dbReference type="Pfam" id="PF11960">
    <property type="entry name" value="DUF3474"/>
    <property type="match status" value="1"/>
</dbReference>
<evidence type="ECO:0000256" key="4">
    <source>
        <dbReference type="ARBA" id="ARBA00023002"/>
    </source>
</evidence>
<dbReference type="InterPro" id="IPR005804">
    <property type="entry name" value="FA_desaturase_dom"/>
</dbReference>